<dbReference type="HOGENOM" id="CLU_113299_0_1_5"/>
<dbReference type="OrthoDB" id="9816293at2"/>
<gene>
    <name evidence="2" type="ordered locus">PHZ_c0620</name>
</gene>
<dbReference type="InterPro" id="IPR007401">
    <property type="entry name" value="DUF454"/>
</dbReference>
<sequence>MRPPRPVPRGPPGPVARWAYRGVGGAATALALAGVALPGLPTVPFLLVALWAFSRGAPEWAERLRRHPKLGPVLVDWETRRAIPRPAKAAAAVGVTGSWAAFAASVQSLAASLALGAALAAVLAYVLTRPSK</sequence>
<keyword evidence="3" id="KW-1185">Reference proteome</keyword>
<keyword evidence="1" id="KW-0472">Membrane</keyword>
<dbReference type="PANTHER" id="PTHR35813">
    <property type="entry name" value="INNER MEMBRANE PROTEIN YBAN"/>
    <property type="match status" value="1"/>
</dbReference>
<accession>B4RF46</accession>
<dbReference type="AlphaFoldDB" id="B4RF46"/>
<dbReference type="EMBL" id="CP000747">
    <property type="protein sequence ID" value="ACG77034.1"/>
    <property type="molecule type" value="Genomic_DNA"/>
</dbReference>
<feature type="transmembrane region" description="Helical" evidence="1">
    <location>
        <begin position="20"/>
        <end position="53"/>
    </location>
</feature>
<evidence type="ECO:0000256" key="1">
    <source>
        <dbReference type="SAM" id="Phobius"/>
    </source>
</evidence>
<keyword evidence="1" id="KW-1133">Transmembrane helix</keyword>
<dbReference type="GO" id="GO:0005886">
    <property type="term" value="C:plasma membrane"/>
    <property type="evidence" value="ECO:0007669"/>
    <property type="project" value="TreeGrafter"/>
</dbReference>
<dbReference type="eggNOG" id="COG2832">
    <property type="taxonomic scope" value="Bacteria"/>
</dbReference>
<dbReference type="RefSeq" id="WP_012521182.1">
    <property type="nucleotide sequence ID" value="NC_011144.1"/>
</dbReference>
<feature type="transmembrane region" description="Helical" evidence="1">
    <location>
        <begin position="110"/>
        <end position="128"/>
    </location>
</feature>
<dbReference type="PANTHER" id="PTHR35813:SF1">
    <property type="entry name" value="INNER MEMBRANE PROTEIN YBAN"/>
    <property type="match status" value="1"/>
</dbReference>
<dbReference type="Pfam" id="PF04304">
    <property type="entry name" value="DUF454"/>
    <property type="match status" value="1"/>
</dbReference>
<name>B4RF46_PHEZH</name>
<evidence type="ECO:0000313" key="3">
    <source>
        <dbReference type="Proteomes" id="UP000001868"/>
    </source>
</evidence>
<evidence type="ECO:0000313" key="2">
    <source>
        <dbReference type="EMBL" id="ACG77034.1"/>
    </source>
</evidence>
<proteinExistence type="predicted"/>
<reference evidence="2 3" key="1">
    <citation type="journal article" date="2008" name="BMC Genomics">
        <title>Complete genome of Phenylobacterium zucineum - a novel facultative intracellular bacterium isolated from human erythroleukemia cell line K562.</title>
        <authorList>
            <person name="Luo Y."/>
            <person name="Xu X."/>
            <person name="Ding Z."/>
            <person name="Liu Z."/>
            <person name="Zhang B."/>
            <person name="Yan Z."/>
            <person name="Sun J."/>
            <person name="Hu S."/>
            <person name="Hu X."/>
        </authorList>
    </citation>
    <scope>NUCLEOTIDE SEQUENCE [LARGE SCALE GENOMIC DNA]</scope>
    <source>
        <strain evidence="2 3">HLK1</strain>
    </source>
</reference>
<organism evidence="2 3">
    <name type="scientific">Phenylobacterium zucineum (strain HLK1)</name>
    <dbReference type="NCBI Taxonomy" id="450851"/>
    <lineage>
        <taxon>Bacteria</taxon>
        <taxon>Pseudomonadati</taxon>
        <taxon>Pseudomonadota</taxon>
        <taxon>Alphaproteobacteria</taxon>
        <taxon>Caulobacterales</taxon>
        <taxon>Caulobacteraceae</taxon>
        <taxon>Phenylobacterium</taxon>
    </lineage>
</organism>
<keyword evidence="1" id="KW-0812">Transmembrane</keyword>
<dbReference type="Proteomes" id="UP000001868">
    <property type="component" value="Chromosome"/>
</dbReference>
<dbReference type="KEGG" id="pzu:PHZ_c0620"/>
<evidence type="ECO:0008006" key="4">
    <source>
        <dbReference type="Google" id="ProtNLM"/>
    </source>
</evidence>
<protein>
    <recommendedName>
        <fullName evidence="4">DUF454 domain-containing protein</fullName>
    </recommendedName>
</protein>